<reference evidence="3 4" key="1">
    <citation type="submission" date="2024-02" db="EMBL/GenBank/DDBJ databases">
        <authorList>
            <person name="Chen Y."/>
            <person name="Shah S."/>
            <person name="Dougan E. K."/>
            <person name="Thang M."/>
            <person name="Chan C."/>
        </authorList>
    </citation>
    <scope>NUCLEOTIDE SEQUENCE [LARGE SCALE GENOMIC DNA]</scope>
</reference>
<gene>
    <name evidence="3" type="ORF">CCMP2556_LOCUS31489</name>
</gene>
<accession>A0ABP0NKP0</accession>
<keyword evidence="4" id="KW-1185">Reference proteome</keyword>
<evidence type="ECO:0000256" key="1">
    <source>
        <dbReference type="ARBA" id="ARBA00022737"/>
    </source>
</evidence>
<organism evidence="3 4">
    <name type="scientific">Durusdinium trenchii</name>
    <dbReference type="NCBI Taxonomy" id="1381693"/>
    <lineage>
        <taxon>Eukaryota</taxon>
        <taxon>Sar</taxon>
        <taxon>Alveolata</taxon>
        <taxon>Dinophyceae</taxon>
        <taxon>Suessiales</taxon>
        <taxon>Symbiodiniaceae</taxon>
        <taxon>Durusdinium</taxon>
    </lineage>
</organism>
<evidence type="ECO:0000313" key="3">
    <source>
        <dbReference type="EMBL" id="CAK9064109.1"/>
    </source>
</evidence>
<keyword evidence="1" id="KW-0677">Repeat</keyword>
<dbReference type="Proteomes" id="UP001642484">
    <property type="component" value="Unassembled WGS sequence"/>
</dbReference>
<name>A0ABP0NKP0_9DINO</name>
<dbReference type="EMBL" id="CAXAMN010021862">
    <property type="protein sequence ID" value="CAK9064109.1"/>
    <property type="molecule type" value="Genomic_DNA"/>
</dbReference>
<dbReference type="PANTHER" id="PTHR47447">
    <property type="entry name" value="OS03G0856100 PROTEIN"/>
    <property type="match status" value="1"/>
</dbReference>
<dbReference type="InterPro" id="IPR002885">
    <property type="entry name" value="PPR_rpt"/>
</dbReference>
<dbReference type="Gene3D" id="1.25.40.10">
    <property type="entry name" value="Tetratricopeptide repeat domain"/>
    <property type="match status" value="2"/>
</dbReference>
<dbReference type="PANTHER" id="PTHR47447:SF17">
    <property type="entry name" value="OS12G0638900 PROTEIN"/>
    <property type="match status" value="1"/>
</dbReference>
<protein>
    <recommendedName>
        <fullName evidence="5">Pentatricopeptide repeat-containing protein</fullName>
    </recommendedName>
</protein>
<dbReference type="PROSITE" id="PS51375">
    <property type="entry name" value="PPR"/>
    <property type="match status" value="1"/>
</dbReference>
<sequence>MAAAHGSAAHGSAAQRYPLPWLIHCKKANLSCLPSTIGCLRRLMSSSSDRLCLKDSVSGAASPVAVATRLILQKCQRPPRWALALHYLDEVSEVLVPDVVCFSAVIGICSKATVWPAGLQVLQQMQKVQVAPNLITYNSLVAASSRATQWHLAFRLIDEMKLQLLQPDQVTYNTSLVALRRAGLARQALRVRPWSDQAHADAYTYCAWISACSKTTQWAKALNLVEDAQKRELHLNKYVLSAAIAACGRGLQPRQALQLLLSDATASATNVSRDTVSRDAAVKACADGLLWAEAVSLLTSGGGPRAGVQSFLSAAWAISSASTSEHLSFKVMMAAQEKASRQLLQNPLSPGAWHDAVLVRRVGRPAESLIHLLRSETPSLVRVATKRGQLLRLLRGYVTSPVVAQLATGREVREGGHLRSDLLEEQYTFGRLCKELALDLGMAEDYPVSKLPWTPRRRPSRDFGVVSPMEPVAREMLVDLRFELQSPASTSGWLNGRQQVPYGG</sequence>
<evidence type="ECO:0008006" key="5">
    <source>
        <dbReference type="Google" id="ProtNLM"/>
    </source>
</evidence>
<evidence type="ECO:0000313" key="4">
    <source>
        <dbReference type="Proteomes" id="UP001642484"/>
    </source>
</evidence>
<feature type="repeat" description="PPR" evidence="2">
    <location>
        <begin position="133"/>
        <end position="167"/>
    </location>
</feature>
<evidence type="ECO:0000256" key="2">
    <source>
        <dbReference type="PROSITE-ProRule" id="PRU00708"/>
    </source>
</evidence>
<dbReference type="Pfam" id="PF13041">
    <property type="entry name" value="PPR_2"/>
    <property type="match status" value="1"/>
</dbReference>
<dbReference type="Pfam" id="PF01535">
    <property type="entry name" value="PPR"/>
    <property type="match status" value="1"/>
</dbReference>
<comment type="caution">
    <text evidence="3">The sequence shown here is derived from an EMBL/GenBank/DDBJ whole genome shotgun (WGS) entry which is preliminary data.</text>
</comment>
<dbReference type="InterPro" id="IPR011990">
    <property type="entry name" value="TPR-like_helical_dom_sf"/>
</dbReference>
<proteinExistence type="predicted"/>